<dbReference type="InterPro" id="IPR002028">
    <property type="entry name" value="Trp_synthase_suA"/>
</dbReference>
<keyword evidence="5 9" id="KW-0822">Tryptophan biosynthesis</keyword>
<evidence type="ECO:0000256" key="7">
    <source>
        <dbReference type="ARBA" id="ARBA00023239"/>
    </source>
</evidence>
<dbReference type="EC" id="4.2.1.20" evidence="9"/>
<evidence type="ECO:0000313" key="12">
    <source>
        <dbReference type="Proteomes" id="UP000428260"/>
    </source>
</evidence>
<organism evidence="11 12">
    <name type="scientific">Maribellus comscasis</name>
    <dbReference type="NCBI Taxonomy" id="2681766"/>
    <lineage>
        <taxon>Bacteria</taxon>
        <taxon>Pseudomonadati</taxon>
        <taxon>Bacteroidota</taxon>
        <taxon>Bacteroidia</taxon>
        <taxon>Marinilabiliales</taxon>
        <taxon>Prolixibacteraceae</taxon>
        <taxon>Maribellus</taxon>
    </lineage>
</organism>
<dbReference type="RefSeq" id="WP_158865909.1">
    <property type="nucleotide sequence ID" value="NZ_CP046401.1"/>
</dbReference>
<protein>
    <recommendedName>
        <fullName evidence="9">Tryptophan synthase alpha chain</fullName>
        <ecNumber evidence="9">4.2.1.20</ecNumber>
    </recommendedName>
</protein>
<reference evidence="11 12" key="1">
    <citation type="submission" date="2019-11" db="EMBL/GenBank/DDBJ databases">
        <authorList>
            <person name="Zheng R.K."/>
            <person name="Sun C.M."/>
        </authorList>
    </citation>
    <scope>NUCLEOTIDE SEQUENCE [LARGE SCALE GENOMIC DNA]</scope>
    <source>
        <strain evidence="11 12">WC007</strain>
    </source>
</reference>
<gene>
    <name evidence="9" type="primary">trpA</name>
    <name evidence="11" type="ORF">GM418_10720</name>
</gene>
<dbReference type="InterPro" id="IPR011060">
    <property type="entry name" value="RibuloseP-bd_barrel"/>
</dbReference>
<comment type="subunit">
    <text evidence="3 9">Tetramer of two alpha and two beta chains.</text>
</comment>
<dbReference type="Gene3D" id="3.20.20.70">
    <property type="entry name" value="Aldolase class I"/>
    <property type="match status" value="1"/>
</dbReference>
<keyword evidence="7 9" id="KW-0456">Lyase</keyword>
<dbReference type="NCBIfam" id="TIGR00262">
    <property type="entry name" value="trpA"/>
    <property type="match status" value="1"/>
</dbReference>
<evidence type="ECO:0000256" key="1">
    <source>
        <dbReference type="ARBA" id="ARBA00003365"/>
    </source>
</evidence>
<proteinExistence type="inferred from homology"/>
<dbReference type="GO" id="GO:0004834">
    <property type="term" value="F:tryptophan synthase activity"/>
    <property type="evidence" value="ECO:0007669"/>
    <property type="project" value="UniProtKB-UniRule"/>
</dbReference>
<dbReference type="HAMAP" id="MF_00131">
    <property type="entry name" value="Trp_synth_alpha"/>
    <property type="match status" value="1"/>
</dbReference>
<evidence type="ECO:0000256" key="10">
    <source>
        <dbReference type="RuleBase" id="RU003662"/>
    </source>
</evidence>
<dbReference type="SUPFAM" id="SSF51366">
    <property type="entry name" value="Ribulose-phoshate binding barrel"/>
    <property type="match status" value="1"/>
</dbReference>
<dbReference type="KEGG" id="mcos:GM418_10720"/>
<comment type="pathway">
    <text evidence="2 9">Amino-acid biosynthesis; L-tryptophan biosynthesis; L-tryptophan from chorismate: step 5/5.</text>
</comment>
<evidence type="ECO:0000313" key="11">
    <source>
        <dbReference type="EMBL" id="QGY44113.1"/>
    </source>
</evidence>
<comment type="function">
    <text evidence="1 9">The alpha subunit is responsible for the aldol cleavage of indoleglycerol phosphate to indole and glyceraldehyde 3-phosphate.</text>
</comment>
<evidence type="ECO:0000256" key="9">
    <source>
        <dbReference type="HAMAP-Rule" id="MF_00131"/>
    </source>
</evidence>
<dbReference type="Proteomes" id="UP000428260">
    <property type="component" value="Chromosome"/>
</dbReference>
<dbReference type="PANTHER" id="PTHR43406">
    <property type="entry name" value="TRYPTOPHAN SYNTHASE, ALPHA CHAIN"/>
    <property type="match status" value="1"/>
</dbReference>
<evidence type="ECO:0000256" key="4">
    <source>
        <dbReference type="ARBA" id="ARBA00022605"/>
    </source>
</evidence>
<keyword evidence="4 9" id="KW-0028">Amino-acid biosynthesis</keyword>
<keyword evidence="12" id="KW-1185">Reference proteome</keyword>
<evidence type="ECO:0000256" key="2">
    <source>
        <dbReference type="ARBA" id="ARBA00004733"/>
    </source>
</evidence>
<dbReference type="Pfam" id="PF00290">
    <property type="entry name" value="Trp_syntA"/>
    <property type="match status" value="1"/>
</dbReference>
<dbReference type="GO" id="GO:0005829">
    <property type="term" value="C:cytosol"/>
    <property type="evidence" value="ECO:0007669"/>
    <property type="project" value="TreeGrafter"/>
</dbReference>
<comment type="similarity">
    <text evidence="9 10">Belongs to the TrpA family.</text>
</comment>
<comment type="catalytic activity">
    <reaction evidence="8 9">
        <text>(1S,2R)-1-C-(indol-3-yl)glycerol 3-phosphate + L-serine = D-glyceraldehyde 3-phosphate + L-tryptophan + H2O</text>
        <dbReference type="Rhea" id="RHEA:10532"/>
        <dbReference type="ChEBI" id="CHEBI:15377"/>
        <dbReference type="ChEBI" id="CHEBI:33384"/>
        <dbReference type="ChEBI" id="CHEBI:57912"/>
        <dbReference type="ChEBI" id="CHEBI:58866"/>
        <dbReference type="ChEBI" id="CHEBI:59776"/>
        <dbReference type="EC" id="4.2.1.20"/>
    </reaction>
</comment>
<evidence type="ECO:0000256" key="5">
    <source>
        <dbReference type="ARBA" id="ARBA00022822"/>
    </source>
</evidence>
<name>A0A6I6JYA4_9BACT</name>
<dbReference type="PANTHER" id="PTHR43406:SF1">
    <property type="entry name" value="TRYPTOPHAN SYNTHASE ALPHA CHAIN, CHLOROPLASTIC"/>
    <property type="match status" value="1"/>
</dbReference>
<accession>A0A6I6JYA4</accession>
<evidence type="ECO:0000256" key="8">
    <source>
        <dbReference type="ARBA" id="ARBA00049047"/>
    </source>
</evidence>
<evidence type="ECO:0000256" key="3">
    <source>
        <dbReference type="ARBA" id="ARBA00011270"/>
    </source>
</evidence>
<feature type="active site" description="Proton acceptor" evidence="9">
    <location>
        <position position="58"/>
    </location>
</feature>
<dbReference type="AlphaFoldDB" id="A0A6I6JYA4"/>
<dbReference type="UniPathway" id="UPA00035">
    <property type="reaction ID" value="UER00044"/>
</dbReference>
<keyword evidence="6 9" id="KW-0057">Aromatic amino acid biosynthesis</keyword>
<dbReference type="EMBL" id="CP046401">
    <property type="protein sequence ID" value="QGY44113.1"/>
    <property type="molecule type" value="Genomic_DNA"/>
</dbReference>
<dbReference type="FunFam" id="3.20.20.70:FF:000037">
    <property type="entry name" value="Tryptophan synthase alpha chain"/>
    <property type="match status" value="1"/>
</dbReference>
<dbReference type="InterPro" id="IPR013785">
    <property type="entry name" value="Aldolase_TIM"/>
</dbReference>
<evidence type="ECO:0000256" key="6">
    <source>
        <dbReference type="ARBA" id="ARBA00023141"/>
    </source>
</evidence>
<feature type="active site" description="Proton acceptor" evidence="9">
    <location>
        <position position="47"/>
    </location>
</feature>
<sequence length="260" mass="29224">MKNRINQLFETKKENILSVYFTAGFPNLSDTVQIIQELEKNGVDLIEIGIPFSDPTADGPTIQHSSEVALKNGMSVKQLFEQLKEIRESVKIPLILMGYFNPVLQFGVEAFCKKCHEVGIDGTILPDLPLEEFEEHYKDTFIKNNLHNILLITPQTSEKRIRQIDNVSEGFIYMVSSASTTGAGKKVEDFHLDYFERIQQMNLKNARLIGFGISDNATFTNACNYANGAIIGSAFVKSFDKNVTIKKSISSFVKHILLHA</sequence>
<dbReference type="CDD" id="cd04724">
    <property type="entry name" value="Tryptophan_synthase_alpha"/>
    <property type="match status" value="1"/>
</dbReference>